<name>A0A4R7D4A8_9SPHI</name>
<evidence type="ECO:0000256" key="2">
    <source>
        <dbReference type="HAMAP-Rule" id="MF_00048"/>
    </source>
</evidence>
<dbReference type="Proteomes" id="UP000294752">
    <property type="component" value="Unassembled WGS sequence"/>
</dbReference>
<keyword evidence="3" id="KW-0255">Endonuclease</keyword>
<keyword evidence="3" id="KW-0540">Nuclease</keyword>
<sequence>MAKHLDDGKRGEAMAADFLRSQGYKIVTTNWRDRYCEVDIIAKDGGTLVFVEVKARTSIHYGTPETFVDGRKQALLIRAADTYLALSNHEGEIRFDIVSVYLGQEHQIELIKDAFWSN</sequence>
<dbReference type="InterPro" id="IPR003509">
    <property type="entry name" value="UPF0102_YraN-like"/>
</dbReference>
<dbReference type="HAMAP" id="MF_00048">
    <property type="entry name" value="UPF0102"/>
    <property type="match status" value="1"/>
</dbReference>
<reference evidence="3 4" key="1">
    <citation type="submission" date="2019-03" db="EMBL/GenBank/DDBJ databases">
        <title>Genomic Encyclopedia of Type Strains, Phase III (KMG-III): the genomes of soil and plant-associated and newly described type strains.</title>
        <authorList>
            <person name="Whitman W."/>
        </authorList>
    </citation>
    <scope>NUCLEOTIDE SEQUENCE [LARGE SCALE GENOMIC DNA]</scope>
    <source>
        <strain evidence="3 4">CGMCC 1.12801</strain>
    </source>
</reference>
<proteinExistence type="inferred from homology"/>
<dbReference type="Gene3D" id="3.40.1350.10">
    <property type="match status" value="1"/>
</dbReference>
<keyword evidence="4" id="KW-1185">Reference proteome</keyword>
<dbReference type="NCBIfam" id="TIGR00252">
    <property type="entry name" value="YraN family protein"/>
    <property type="match status" value="1"/>
</dbReference>
<dbReference type="CDD" id="cd20736">
    <property type="entry name" value="PoNe_Nuclease"/>
    <property type="match status" value="1"/>
</dbReference>
<dbReference type="PANTHER" id="PTHR34039">
    <property type="entry name" value="UPF0102 PROTEIN YRAN"/>
    <property type="match status" value="1"/>
</dbReference>
<accession>A0A4R7D4A8</accession>
<evidence type="ECO:0000256" key="1">
    <source>
        <dbReference type="ARBA" id="ARBA00006738"/>
    </source>
</evidence>
<evidence type="ECO:0000313" key="3">
    <source>
        <dbReference type="EMBL" id="TDS15690.1"/>
    </source>
</evidence>
<dbReference type="RefSeq" id="WP_133639010.1">
    <property type="nucleotide sequence ID" value="NZ_SNZV01000002.1"/>
</dbReference>
<dbReference type="AlphaFoldDB" id="A0A4R7D4A8"/>
<dbReference type="GO" id="GO:0004519">
    <property type="term" value="F:endonuclease activity"/>
    <property type="evidence" value="ECO:0007669"/>
    <property type="project" value="UniProtKB-KW"/>
</dbReference>
<protein>
    <recommendedName>
        <fullName evidence="2">UPF0102 protein B0I21_1023</fullName>
    </recommendedName>
</protein>
<dbReference type="GO" id="GO:0003676">
    <property type="term" value="F:nucleic acid binding"/>
    <property type="evidence" value="ECO:0007669"/>
    <property type="project" value="InterPro"/>
</dbReference>
<dbReference type="NCBIfam" id="NF009150">
    <property type="entry name" value="PRK12497.1-3"/>
    <property type="match status" value="1"/>
</dbReference>
<comment type="caution">
    <text evidence="3">The sequence shown here is derived from an EMBL/GenBank/DDBJ whole genome shotgun (WGS) entry which is preliminary data.</text>
</comment>
<dbReference type="SUPFAM" id="SSF52980">
    <property type="entry name" value="Restriction endonuclease-like"/>
    <property type="match status" value="1"/>
</dbReference>
<dbReference type="OrthoDB" id="9802516at2"/>
<organism evidence="3 4">
    <name type="scientific">Sphingobacterium paludis</name>
    <dbReference type="NCBI Taxonomy" id="1476465"/>
    <lineage>
        <taxon>Bacteria</taxon>
        <taxon>Pseudomonadati</taxon>
        <taxon>Bacteroidota</taxon>
        <taxon>Sphingobacteriia</taxon>
        <taxon>Sphingobacteriales</taxon>
        <taxon>Sphingobacteriaceae</taxon>
        <taxon>Sphingobacterium</taxon>
    </lineage>
</organism>
<dbReference type="PANTHER" id="PTHR34039:SF1">
    <property type="entry name" value="UPF0102 PROTEIN YRAN"/>
    <property type="match status" value="1"/>
</dbReference>
<dbReference type="InterPro" id="IPR011856">
    <property type="entry name" value="tRNA_endonuc-like_dom_sf"/>
</dbReference>
<evidence type="ECO:0000313" key="4">
    <source>
        <dbReference type="Proteomes" id="UP000294752"/>
    </source>
</evidence>
<dbReference type="Pfam" id="PF02021">
    <property type="entry name" value="UPF0102"/>
    <property type="match status" value="1"/>
</dbReference>
<comment type="similarity">
    <text evidence="1 2">Belongs to the UPF0102 family.</text>
</comment>
<dbReference type="InterPro" id="IPR011335">
    <property type="entry name" value="Restrct_endonuc-II-like"/>
</dbReference>
<keyword evidence="3" id="KW-0378">Hydrolase</keyword>
<dbReference type="EMBL" id="SNZV01000002">
    <property type="protein sequence ID" value="TDS15690.1"/>
    <property type="molecule type" value="Genomic_DNA"/>
</dbReference>
<gene>
    <name evidence="3" type="ORF">B0I21_1023</name>
</gene>